<accession>A0A067PVN0</accession>
<reference evidence="3" key="1">
    <citation type="journal article" date="2014" name="Proc. Natl. Acad. Sci. U.S.A.">
        <title>Extensive sampling of basidiomycete genomes demonstrates inadequacy of the white-rot/brown-rot paradigm for wood decay fungi.</title>
        <authorList>
            <person name="Riley R."/>
            <person name="Salamov A.A."/>
            <person name="Brown D.W."/>
            <person name="Nagy L.G."/>
            <person name="Floudas D."/>
            <person name="Held B.W."/>
            <person name="Levasseur A."/>
            <person name="Lombard V."/>
            <person name="Morin E."/>
            <person name="Otillar R."/>
            <person name="Lindquist E.A."/>
            <person name="Sun H."/>
            <person name="LaButti K.M."/>
            <person name="Schmutz J."/>
            <person name="Jabbour D."/>
            <person name="Luo H."/>
            <person name="Baker S.E."/>
            <person name="Pisabarro A.G."/>
            <person name="Walton J.D."/>
            <person name="Blanchette R.A."/>
            <person name="Henrissat B."/>
            <person name="Martin F."/>
            <person name="Cullen D."/>
            <person name="Hibbett D.S."/>
            <person name="Grigoriev I.V."/>
        </authorList>
    </citation>
    <scope>NUCLEOTIDE SEQUENCE [LARGE SCALE GENOMIC DNA]</scope>
    <source>
        <strain evidence="3">MUCL 33604</strain>
    </source>
</reference>
<protein>
    <submittedName>
        <fullName evidence="2">Uncharacterized protein</fullName>
    </submittedName>
</protein>
<organism evidence="2 3">
    <name type="scientific">Jaapia argillacea MUCL 33604</name>
    <dbReference type="NCBI Taxonomy" id="933084"/>
    <lineage>
        <taxon>Eukaryota</taxon>
        <taxon>Fungi</taxon>
        <taxon>Dikarya</taxon>
        <taxon>Basidiomycota</taxon>
        <taxon>Agaricomycotina</taxon>
        <taxon>Agaricomycetes</taxon>
        <taxon>Agaricomycetidae</taxon>
        <taxon>Jaapiales</taxon>
        <taxon>Jaapiaceae</taxon>
        <taxon>Jaapia</taxon>
    </lineage>
</organism>
<dbReference type="Proteomes" id="UP000027265">
    <property type="component" value="Unassembled WGS sequence"/>
</dbReference>
<name>A0A067PVN0_9AGAM</name>
<feature type="compositionally biased region" description="Polar residues" evidence="1">
    <location>
        <begin position="368"/>
        <end position="379"/>
    </location>
</feature>
<evidence type="ECO:0000313" key="2">
    <source>
        <dbReference type="EMBL" id="KDQ55337.1"/>
    </source>
</evidence>
<feature type="region of interest" description="Disordered" evidence="1">
    <location>
        <begin position="368"/>
        <end position="405"/>
    </location>
</feature>
<evidence type="ECO:0000256" key="1">
    <source>
        <dbReference type="SAM" id="MobiDB-lite"/>
    </source>
</evidence>
<proteinExistence type="predicted"/>
<feature type="region of interest" description="Disordered" evidence="1">
    <location>
        <begin position="210"/>
        <end position="249"/>
    </location>
</feature>
<dbReference type="AlphaFoldDB" id="A0A067PVN0"/>
<dbReference type="HOGENOM" id="CLU_655621_0_0_1"/>
<dbReference type="InParanoid" id="A0A067PVN0"/>
<feature type="compositionally biased region" description="Polar residues" evidence="1">
    <location>
        <begin position="392"/>
        <end position="401"/>
    </location>
</feature>
<keyword evidence="3" id="KW-1185">Reference proteome</keyword>
<gene>
    <name evidence="2" type="ORF">JAAARDRAFT_195736</name>
</gene>
<sequence length="419" mass="46763">MSFTSLLIPEYTQTVGDIFNRDLYDEDRMALVGFHDMPRFSVPSLWHDPSSTRKVNSDNPEADTLYATNQSVLSTIPQKRRAEDSAAPPSVKRHATEALLHSTRNERLIRLERTPSLINYSPSPSSARSPKRLTSRAHVYCSTHASPHPIHVGHESLERIATPRCLKAKLQQVVERLVQVSGDALVSQSSVLTKHPIGRRYEVACKRPKLDISQPPPLLSESSDVPGPSTGRRTQEPQLPDNNVPPPQSYCHPQQMPPGIPMIPVKTRLGVHSSDLWPLLHETLSISKNQLHHDATSFAEELKAADLKKSVKQISAVIKLEVSNAREELASHITHEASLLRLELHFSHHKFLTQLHEDIMHLERSVLQPSNQSPSANGSHSKEQSHPPPDSNMATSSSNHIDNSEVGGLGIWQKLQHWI</sequence>
<evidence type="ECO:0000313" key="3">
    <source>
        <dbReference type="Proteomes" id="UP000027265"/>
    </source>
</evidence>
<dbReference type="EMBL" id="KL197725">
    <property type="protein sequence ID" value="KDQ55337.1"/>
    <property type="molecule type" value="Genomic_DNA"/>
</dbReference>